<evidence type="ECO:0000259" key="11">
    <source>
        <dbReference type="PROSITE" id="PS50011"/>
    </source>
</evidence>
<keyword evidence="5 12" id="KW-0418">Kinase</keyword>
<dbReference type="Gene3D" id="3.30.200.20">
    <property type="entry name" value="Phosphorylase Kinase, domain 1"/>
    <property type="match status" value="1"/>
</dbReference>
<dbReference type="FunFam" id="3.30.200.20:FF:000049">
    <property type="entry name" value="cyclin-dependent kinase-like 1 isoform X1"/>
    <property type="match status" value="1"/>
</dbReference>
<evidence type="ECO:0000256" key="7">
    <source>
        <dbReference type="ARBA" id="ARBA00047811"/>
    </source>
</evidence>
<keyword evidence="3" id="KW-0808">Transferase</keyword>
<organism evidence="12">
    <name type="scientific">Trepomonas sp. PC1</name>
    <dbReference type="NCBI Taxonomy" id="1076344"/>
    <lineage>
        <taxon>Eukaryota</taxon>
        <taxon>Metamonada</taxon>
        <taxon>Diplomonadida</taxon>
        <taxon>Hexamitidae</taxon>
        <taxon>Hexamitinae</taxon>
        <taxon>Trepomonas</taxon>
    </lineage>
</organism>
<evidence type="ECO:0000256" key="4">
    <source>
        <dbReference type="ARBA" id="ARBA00022741"/>
    </source>
</evidence>
<dbReference type="InterPro" id="IPR017441">
    <property type="entry name" value="Protein_kinase_ATP_BS"/>
</dbReference>
<protein>
    <recommendedName>
        <fullName evidence="1">cyclin-dependent kinase</fullName>
        <ecNumber evidence="1">2.7.11.22</ecNumber>
    </recommendedName>
</protein>
<dbReference type="PROSITE" id="PS00107">
    <property type="entry name" value="PROTEIN_KINASE_ATP"/>
    <property type="match status" value="1"/>
</dbReference>
<dbReference type="SMART" id="SM00220">
    <property type="entry name" value="S_TKc"/>
    <property type="match status" value="1"/>
</dbReference>
<keyword evidence="6 9" id="KW-0067">ATP-binding</keyword>
<feature type="non-terminal residue" evidence="12">
    <location>
        <position position="1"/>
    </location>
</feature>
<dbReference type="InterPro" id="IPR050117">
    <property type="entry name" value="MAPK"/>
</dbReference>
<dbReference type="InterPro" id="IPR008271">
    <property type="entry name" value="Ser/Thr_kinase_AS"/>
</dbReference>
<dbReference type="InterPro" id="IPR011009">
    <property type="entry name" value="Kinase-like_dom_sf"/>
</dbReference>
<gene>
    <name evidence="12" type="ORF">TPC1_15877</name>
</gene>
<comment type="similarity">
    <text evidence="10">Belongs to the protein kinase superfamily.</text>
</comment>
<evidence type="ECO:0000256" key="8">
    <source>
        <dbReference type="ARBA" id="ARBA00048367"/>
    </source>
</evidence>
<feature type="binding site" evidence="9">
    <location>
        <position position="28"/>
    </location>
    <ligand>
        <name>ATP</name>
        <dbReference type="ChEBI" id="CHEBI:30616"/>
    </ligand>
</feature>
<dbReference type="SUPFAM" id="SSF56112">
    <property type="entry name" value="Protein kinase-like (PK-like)"/>
    <property type="match status" value="1"/>
</dbReference>
<dbReference type="PROSITE" id="PS50011">
    <property type="entry name" value="PROTEIN_KINASE_DOM"/>
    <property type="match status" value="1"/>
</dbReference>
<dbReference type="PROSITE" id="PS00108">
    <property type="entry name" value="PROTEIN_KINASE_ST"/>
    <property type="match status" value="1"/>
</dbReference>
<evidence type="ECO:0000256" key="9">
    <source>
        <dbReference type="PROSITE-ProRule" id="PRU10141"/>
    </source>
</evidence>
<dbReference type="Pfam" id="PF00069">
    <property type="entry name" value="Pkinase"/>
    <property type="match status" value="1"/>
</dbReference>
<evidence type="ECO:0000256" key="10">
    <source>
        <dbReference type="RuleBase" id="RU000304"/>
    </source>
</evidence>
<proteinExistence type="inferred from homology"/>
<reference evidence="12" key="1">
    <citation type="submission" date="2015-07" db="EMBL/GenBank/DDBJ databases">
        <title>Adaptation to a free-living lifestyle via gene acquisitions in the diplomonad Trepomonas sp. PC1.</title>
        <authorList>
            <person name="Xu F."/>
            <person name="Jerlstrom-Hultqvist J."/>
            <person name="Kolisko M."/>
            <person name="Simpson A.G.B."/>
            <person name="Roger A.J."/>
            <person name="Svard S.G."/>
            <person name="Andersson J.O."/>
        </authorList>
    </citation>
    <scope>NUCLEOTIDE SEQUENCE</scope>
    <source>
        <strain evidence="12">PC1</strain>
    </source>
</reference>
<dbReference type="GO" id="GO:0004693">
    <property type="term" value="F:cyclin-dependent protein serine/threonine kinase activity"/>
    <property type="evidence" value="ECO:0007669"/>
    <property type="project" value="UniProtKB-EC"/>
</dbReference>
<comment type="catalytic activity">
    <reaction evidence="8">
        <text>L-seryl-[protein] + ATP = O-phospho-L-seryl-[protein] + ADP + H(+)</text>
        <dbReference type="Rhea" id="RHEA:17989"/>
        <dbReference type="Rhea" id="RHEA-COMP:9863"/>
        <dbReference type="Rhea" id="RHEA-COMP:11604"/>
        <dbReference type="ChEBI" id="CHEBI:15378"/>
        <dbReference type="ChEBI" id="CHEBI:29999"/>
        <dbReference type="ChEBI" id="CHEBI:30616"/>
        <dbReference type="ChEBI" id="CHEBI:83421"/>
        <dbReference type="ChEBI" id="CHEBI:456216"/>
        <dbReference type="EC" id="2.7.11.22"/>
    </reaction>
</comment>
<evidence type="ECO:0000256" key="6">
    <source>
        <dbReference type="ARBA" id="ARBA00022840"/>
    </source>
</evidence>
<dbReference type="AlphaFoldDB" id="A0A146K9T4"/>
<evidence type="ECO:0000313" key="12">
    <source>
        <dbReference type="EMBL" id="JAP92251.1"/>
    </source>
</evidence>
<name>A0A146K9T4_9EUKA</name>
<dbReference type="FunFam" id="1.10.510.10:FF:000624">
    <property type="entry name" value="Mitogen-activated protein kinase"/>
    <property type="match status" value="1"/>
</dbReference>
<dbReference type="InterPro" id="IPR000719">
    <property type="entry name" value="Prot_kinase_dom"/>
</dbReference>
<dbReference type="EMBL" id="GDID01004355">
    <property type="protein sequence ID" value="JAP92251.1"/>
    <property type="molecule type" value="Transcribed_RNA"/>
</dbReference>
<comment type="catalytic activity">
    <reaction evidence="7">
        <text>L-threonyl-[protein] + ATP = O-phospho-L-threonyl-[protein] + ADP + H(+)</text>
        <dbReference type="Rhea" id="RHEA:46608"/>
        <dbReference type="Rhea" id="RHEA-COMP:11060"/>
        <dbReference type="Rhea" id="RHEA-COMP:11605"/>
        <dbReference type="ChEBI" id="CHEBI:15378"/>
        <dbReference type="ChEBI" id="CHEBI:30013"/>
        <dbReference type="ChEBI" id="CHEBI:30616"/>
        <dbReference type="ChEBI" id="CHEBI:61977"/>
        <dbReference type="ChEBI" id="CHEBI:456216"/>
        <dbReference type="EC" id="2.7.11.22"/>
    </reaction>
</comment>
<evidence type="ECO:0000256" key="3">
    <source>
        <dbReference type="ARBA" id="ARBA00022679"/>
    </source>
</evidence>
<feature type="domain" description="Protein kinase" evidence="11">
    <location>
        <begin position="1"/>
        <end position="280"/>
    </location>
</feature>
<dbReference type="GO" id="GO:0005524">
    <property type="term" value="F:ATP binding"/>
    <property type="evidence" value="ECO:0007669"/>
    <property type="project" value="UniProtKB-UniRule"/>
</dbReference>
<keyword evidence="2 10" id="KW-0723">Serine/threonine-protein kinase</keyword>
<dbReference type="EC" id="2.7.11.22" evidence="1"/>
<evidence type="ECO:0000256" key="2">
    <source>
        <dbReference type="ARBA" id="ARBA00022527"/>
    </source>
</evidence>
<accession>A0A146K9T4</accession>
<sequence>QIEQIGEGTYGVVLKCQNKITGEFVAVKRFKEPADPNDPQYLKITQREVQMLFESKHPFVVKLIEAFKRKTRMYFVFEYCESTVLDMLGRLSDKEIRLVIYELLRSLKSLHGRNVVHRDVKPENLLITFQNSKPVLKLCDFGFARQQNGQMTDYVATRWYRSPELLLNSKSYGPPVDIWAVGCLVYEMITGQPLFPGDSDFSTLQMIVSLCGHLSPEKMQMFQRNPKYQGFKLTSKQINFDEYFATRLKDVQVVKLIKSMLQIEPEARATVDDLLEDPWFAEVRQEACDYERQWFAFNKSEKVEIQEEKPVLEEKTKSRQGSKSVLAKQKPFQASMQKIATQTSQQKLQEIQVKNYQLPTYKERSNSQLMTPQVNKYNHSVFQKAVSVKPKIQIRQADNRFAGQMTKMWK</sequence>
<evidence type="ECO:0000256" key="1">
    <source>
        <dbReference type="ARBA" id="ARBA00012425"/>
    </source>
</evidence>
<evidence type="ECO:0000256" key="5">
    <source>
        <dbReference type="ARBA" id="ARBA00022777"/>
    </source>
</evidence>
<dbReference type="Gene3D" id="1.10.510.10">
    <property type="entry name" value="Transferase(Phosphotransferase) domain 1"/>
    <property type="match status" value="1"/>
</dbReference>
<keyword evidence="4 9" id="KW-0547">Nucleotide-binding</keyword>
<dbReference type="PANTHER" id="PTHR24055">
    <property type="entry name" value="MITOGEN-ACTIVATED PROTEIN KINASE"/>
    <property type="match status" value="1"/>
</dbReference>